<evidence type="ECO:0000256" key="1">
    <source>
        <dbReference type="SAM" id="MobiDB-lite"/>
    </source>
</evidence>
<organism evidence="2 3">
    <name type="scientific">Oesophagostomum dentatum</name>
    <name type="common">Nodular worm</name>
    <dbReference type="NCBI Taxonomy" id="61180"/>
    <lineage>
        <taxon>Eukaryota</taxon>
        <taxon>Metazoa</taxon>
        <taxon>Ecdysozoa</taxon>
        <taxon>Nematoda</taxon>
        <taxon>Chromadorea</taxon>
        <taxon>Rhabditida</taxon>
        <taxon>Rhabditina</taxon>
        <taxon>Rhabditomorpha</taxon>
        <taxon>Strongyloidea</taxon>
        <taxon>Strongylidae</taxon>
        <taxon>Oesophagostomum</taxon>
    </lineage>
</organism>
<protein>
    <submittedName>
        <fullName evidence="2">Uncharacterized protein</fullName>
    </submittedName>
</protein>
<dbReference type="EMBL" id="KN610733">
    <property type="protein sequence ID" value="KHJ77468.1"/>
    <property type="molecule type" value="Genomic_DNA"/>
</dbReference>
<proteinExistence type="predicted"/>
<sequence>MVRRGQRLRLSTCSFEEIAESEEEDIQIPERTPSEGRSPHALTLPSPFAEKRPASPQSPMCARFTPTMPWLLRYDGSTPIFPNFYVQLTESKPAGSRFLQ</sequence>
<evidence type="ECO:0000313" key="3">
    <source>
        <dbReference type="Proteomes" id="UP000053660"/>
    </source>
</evidence>
<evidence type="ECO:0000313" key="2">
    <source>
        <dbReference type="EMBL" id="KHJ77468.1"/>
    </source>
</evidence>
<accession>A0A0B1RWL2</accession>
<keyword evidence="3" id="KW-1185">Reference proteome</keyword>
<dbReference type="Proteomes" id="UP000053660">
    <property type="component" value="Unassembled WGS sequence"/>
</dbReference>
<name>A0A0B1RWL2_OESDE</name>
<gene>
    <name evidence="2" type="ORF">OESDEN_22912</name>
</gene>
<reference evidence="2 3" key="1">
    <citation type="submission" date="2014-03" db="EMBL/GenBank/DDBJ databases">
        <title>Draft genome of the hookworm Oesophagostomum dentatum.</title>
        <authorList>
            <person name="Mitreva M."/>
        </authorList>
    </citation>
    <scope>NUCLEOTIDE SEQUENCE [LARGE SCALE GENOMIC DNA]</scope>
    <source>
        <strain evidence="2 3">OD-Hann</strain>
    </source>
</reference>
<dbReference type="AlphaFoldDB" id="A0A0B1RWL2"/>
<feature type="region of interest" description="Disordered" evidence="1">
    <location>
        <begin position="19"/>
        <end position="60"/>
    </location>
</feature>